<dbReference type="Proteomes" id="UP000265562">
    <property type="component" value="Chromosome"/>
</dbReference>
<dbReference type="OrthoDB" id="2146485at2"/>
<dbReference type="KEGG" id="lua:D4A81_00025"/>
<name>A0A385PWB8_9FIRM</name>
<accession>A0A385PWB8</accession>
<protein>
    <submittedName>
        <fullName evidence="1">Uncharacterized protein</fullName>
    </submittedName>
</protein>
<proteinExistence type="predicted"/>
<keyword evidence="2" id="KW-1185">Reference proteome</keyword>
<organism evidence="1 2">
    <name type="scientific">Lachnoanaerobaculum umeaense</name>
    <dbReference type="NCBI Taxonomy" id="617123"/>
    <lineage>
        <taxon>Bacteria</taxon>
        <taxon>Bacillati</taxon>
        <taxon>Bacillota</taxon>
        <taxon>Clostridia</taxon>
        <taxon>Lachnospirales</taxon>
        <taxon>Lachnospiraceae</taxon>
        <taxon>Lachnoanaerobaculum</taxon>
    </lineage>
</organism>
<sequence>MKKSRIYLGVSVFVFIFGQIYEYFSHGVYSSYMMYAFLIPFIGLFIPSLLNNLILKRTVSDNVTLPWKCGIATLSAGSIYKGVLEIYGTSGTFEMVYLIIGSFLCIMAAIIMAGENGKTKKDCESSS</sequence>
<dbReference type="RefSeq" id="WP_111525884.1">
    <property type="nucleotide sequence ID" value="NZ_CP032364.1"/>
</dbReference>
<gene>
    <name evidence="1" type="ORF">D4A81_00025</name>
</gene>
<reference evidence="1 2" key="1">
    <citation type="submission" date="2018-09" db="EMBL/GenBank/DDBJ databases">
        <title>Genome sequencing of Lachnoanaerobaculum umeaense DSM 23576.</title>
        <authorList>
            <person name="Kook J.-K."/>
            <person name="Park S.-N."/>
            <person name="Lim Y.K."/>
        </authorList>
    </citation>
    <scope>NUCLEOTIDE SEQUENCE [LARGE SCALE GENOMIC DNA]</scope>
    <source>
        <strain evidence="2">DSM 23576 \ CCUG 58757</strain>
    </source>
</reference>
<dbReference type="EMBL" id="CP032364">
    <property type="protein sequence ID" value="AYA98451.1"/>
    <property type="molecule type" value="Genomic_DNA"/>
</dbReference>
<evidence type="ECO:0000313" key="1">
    <source>
        <dbReference type="EMBL" id="AYA98451.1"/>
    </source>
</evidence>
<dbReference type="AlphaFoldDB" id="A0A385PWB8"/>
<evidence type="ECO:0000313" key="2">
    <source>
        <dbReference type="Proteomes" id="UP000265562"/>
    </source>
</evidence>